<dbReference type="GO" id="GO:0005886">
    <property type="term" value="C:plasma membrane"/>
    <property type="evidence" value="ECO:0007669"/>
    <property type="project" value="UniProtKB-SubCell"/>
</dbReference>
<feature type="transmembrane region" description="Helical" evidence="7">
    <location>
        <begin position="358"/>
        <end position="381"/>
    </location>
</feature>
<comment type="subcellular location">
    <subcellularLocation>
        <location evidence="1">Cell membrane</location>
        <topology evidence="1">Multi-pass membrane protein</topology>
    </subcellularLocation>
</comment>
<keyword evidence="2" id="KW-1003">Cell membrane</keyword>
<dbReference type="AlphaFoldDB" id="A0A9X1NBJ2"/>
<dbReference type="InterPro" id="IPR003838">
    <property type="entry name" value="ABC3_permease_C"/>
</dbReference>
<sequence length="844" mass="87629">MFSLSLAQLRSQAHRLVATAVAIVIAVGFVVATLVLNDSSRQTVLGALASQYLHTDVVVAPDDTGEVAPQTLAKVASAITGNPAVAALTFDSSTYVSARLPGRAAYQFSQVTGLANDEVLRWQKLEEGSWPSEPNQIVTAVGRDLEVGSVVEIRIFGAEPGQETVQATVVGLTERSSDIASIGTPLFWAASDQARAWGATSGGALRVAATAGTTPQDLALTVRQTIQEIPETEGLNVRTGEQEAEALADALTSDTAVLANVLLVFAAIAVFVCALVIANTFSVLLAQRVRELALLRAVGAGAGQLRISVLTESLAIGLIASLLGLLGGLGVAAGISALAARYETPVPLAGITITWPPLAIGLAVGVVVTVIAAFMPVWKATRISPMAAMRPLDDAPVRSGGGLIRRLLGLLLLIPGAGAIWWGHQEYALHAVIGGGMATFLGTLLLARWLVPLLVSLVGRIVGPAGQVPGRLAALNATRNPRRTAATATALIVGVTLSTTIVSAAATVRAYGVSEIDETYPTDVAVSAGQGFPDDMLNTVTALPHVQAALTVTSAYLEIGRGRGERDSQNVQAINPQEASQVMRAVGQDMPTDGTIVFPSWGSDEGGWDYADGDKITLWAGQRKVELTVRRGSDNLNDVRMSRNDLATLKTADAEVYEIWVRLADDLGKSERADAVDAIARASADADPDSTLGGSAEARVSADEFLDTMLLIVLSLLGVAVIIAVIGVGNTMALSVLERRRESGVLRALGLTRSQLRWMLLWEAMLIAAVASAIGVALGAFYGTGAVTSLFRLLNSDGSDVPAVIPVGQLAAILIGATLSGALASVLPSRRAAKVSPVEAIASL</sequence>
<evidence type="ECO:0000256" key="2">
    <source>
        <dbReference type="ARBA" id="ARBA00022475"/>
    </source>
</evidence>
<gene>
    <name evidence="10" type="ORF">LR394_13560</name>
</gene>
<dbReference type="PANTHER" id="PTHR30572:SF4">
    <property type="entry name" value="ABC TRANSPORTER PERMEASE YTRF"/>
    <property type="match status" value="1"/>
</dbReference>
<feature type="transmembrane region" description="Helical" evidence="7">
    <location>
        <begin position="758"/>
        <end position="783"/>
    </location>
</feature>
<dbReference type="Proteomes" id="UP001138997">
    <property type="component" value="Unassembled WGS sequence"/>
</dbReference>
<feature type="domain" description="ABC3 transporter permease C-terminal" evidence="8">
    <location>
        <begin position="716"/>
        <end position="837"/>
    </location>
</feature>
<feature type="transmembrane region" description="Helical" evidence="7">
    <location>
        <begin position="16"/>
        <end position="36"/>
    </location>
</feature>
<comment type="similarity">
    <text evidence="6">Belongs to the ABC-4 integral membrane protein family.</text>
</comment>
<feature type="transmembrane region" description="Helical" evidence="7">
    <location>
        <begin position="314"/>
        <end position="338"/>
    </location>
</feature>
<evidence type="ECO:0000313" key="10">
    <source>
        <dbReference type="EMBL" id="MCD5311932.1"/>
    </source>
</evidence>
<keyword evidence="3 7" id="KW-0812">Transmembrane</keyword>
<reference evidence="10" key="1">
    <citation type="submission" date="2021-11" db="EMBL/GenBank/DDBJ databases">
        <title>Streptomyces corallinus and Kineosporia corallina sp. nov., two new coral-derived marine actinobacteria.</title>
        <authorList>
            <person name="Buangrab K."/>
            <person name="Sutthacheep M."/>
            <person name="Yeemin T."/>
            <person name="Harunari E."/>
            <person name="Igarashi Y."/>
            <person name="Sripreechasak P."/>
            <person name="Kanchanasin P."/>
            <person name="Tanasupawat S."/>
            <person name="Phongsopitanun W."/>
        </authorList>
    </citation>
    <scope>NUCLEOTIDE SEQUENCE</scope>
    <source>
        <strain evidence="10">JCM 31032</strain>
    </source>
</reference>
<feature type="transmembrane region" description="Helical" evidence="7">
    <location>
        <begin position="402"/>
        <end position="422"/>
    </location>
</feature>
<dbReference type="Pfam" id="PF02687">
    <property type="entry name" value="FtsX"/>
    <property type="match status" value="2"/>
</dbReference>
<feature type="transmembrane region" description="Helical" evidence="7">
    <location>
        <begin position="709"/>
        <end position="737"/>
    </location>
</feature>
<keyword evidence="11" id="KW-1185">Reference proteome</keyword>
<feature type="domain" description="ABC3 transporter permease C-terminal" evidence="8">
    <location>
        <begin position="264"/>
        <end position="385"/>
    </location>
</feature>
<name>A0A9X1NBJ2_9ACTN</name>
<evidence type="ECO:0000259" key="9">
    <source>
        <dbReference type="Pfam" id="PF12704"/>
    </source>
</evidence>
<proteinExistence type="inferred from homology"/>
<dbReference type="InterPro" id="IPR025857">
    <property type="entry name" value="MacB_PCD"/>
</dbReference>
<feature type="domain" description="MacB-like periplasmic core" evidence="9">
    <location>
        <begin position="18"/>
        <end position="219"/>
    </location>
</feature>
<evidence type="ECO:0000256" key="6">
    <source>
        <dbReference type="ARBA" id="ARBA00038076"/>
    </source>
</evidence>
<feature type="transmembrane region" description="Helical" evidence="7">
    <location>
        <begin position="803"/>
        <end position="827"/>
    </location>
</feature>
<feature type="transmembrane region" description="Helical" evidence="7">
    <location>
        <begin position="261"/>
        <end position="286"/>
    </location>
</feature>
<accession>A0A9X1NBJ2</accession>
<dbReference type="GO" id="GO:0022857">
    <property type="term" value="F:transmembrane transporter activity"/>
    <property type="evidence" value="ECO:0007669"/>
    <property type="project" value="TreeGrafter"/>
</dbReference>
<dbReference type="Pfam" id="PF12704">
    <property type="entry name" value="MacB_PCD"/>
    <property type="match status" value="1"/>
</dbReference>
<comment type="caution">
    <text evidence="10">The sequence shown here is derived from an EMBL/GenBank/DDBJ whole genome shotgun (WGS) entry which is preliminary data.</text>
</comment>
<feature type="transmembrane region" description="Helical" evidence="7">
    <location>
        <begin position="485"/>
        <end position="506"/>
    </location>
</feature>
<evidence type="ECO:0000256" key="7">
    <source>
        <dbReference type="SAM" id="Phobius"/>
    </source>
</evidence>
<evidence type="ECO:0000256" key="5">
    <source>
        <dbReference type="ARBA" id="ARBA00023136"/>
    </source>
</evidence>
<feature type="transmembrane region" description="Helical" evidence="7">
    <location>
        <begin position="428"/>
        <end position="451"/>
    </location>
</feature>
<keyword evidence="4 7" id="KW-1133">Transmembrane helix</keyword>
<protein>
    <submittedName>
        <fullName evidence="10">FtsX-like permease family protein</fullName>
    </submittedName>
</protein>
<evidence type="ECO:0000256" key="3">
    <source>
        <dbReference type="ARBA" id="ARBA00022692"/>
    </source>
</evidence>
<keyword evidence="5 7" id="KW-0472">Membrane</keyword>
<dbReference type="RefSeq" id="WP_231441631.1">
    <property type="nucleotide sequence ID" value="NZ_JAJOMB010000006.1"/>
</dbReference>
<evidence type="ECO:0000259" key="8">
    <source>
        <dbReference type="Pfam" id="PF02687"/>
    </source>
</evidence>
<evidence type="ECO:0000256" key="1">
    <source>
        <dbReference type="ARBA" id="ARBA00004651"/>
    </source>
</evidence>
<dbReference type="EMBL" id="JAJOMB010000006">
    <property type="protein sequence ID" value="MCD5311932.1"/>
    <property type="molecule type" value="Genomic_DNA"/>
</dbReference>
<evidence type="ECO:0000256" key="4">
    <source>
        <dbReference type="ARBA" id="ARBA00022989"/>
    </source>
</evidence>
<evidence type="ECO:0000313" key="11">
    <source>
        <dbReference type="Proteomes" id="UP001138997"/>
    </source>
</evidence>
<dbReference type="PANTHER" id="PTHR30572">
    <property type="entry name" value="MEMBRANE COMPONENT OF TRANSPORTER-RELATED"/>
    <property type="match status" value="1"/>
</dbReference>
<organism evidence="10 11">
    <name type="scientific">Kineosporia babensis</name>
    <dbReference type="NCBI Taxonomy" id="499548"/>
    <lineage>
        <taxon>Bacteria</taxon>
        <taxon>Bacillati</taxon>
        <taxon>Actinomycetota</taxon>
        <taxon>Actinomycetes</taxon>
        <taxon>Kineosporiales</taxon>
        <taxon>Kineosporiaceae</taxon>
        <taxon>Kineosporia</taxon>
    </lineage>
</organism>
<dbReference type="InterPro" id="IPR050250">
    <property type="entry name" value="Macrolide_Exporter_MacB"/>
</dbReference>